<dbReference type="RefSeq" id="WP_091476875.1">
    <property type="nucleotide sequence ID" value="NZ_FOJT01000005.1"/>
</dbReference>
<feature type="transmembrane region" description="Helical" evidence="1">
    <location>
        <begin position="164"/>
        <end position="185"/>
    </location>
</feature>
<feature type="domain" description="Acyltransferase 3" evidence="2">
    <location>
        <begin position="12"/>
        <end position="295"/>
    </location>
</feature>
<evidence type="ECO:0000256" key="1">
    <source>
        <dbReference type="SAM" id="Phobius"/>
    </source>
</evidence>
<dbReference type="Proteomes" id="UP000199604">
    <property type="component" value="Unassembled WGS sequence"/>
</dbReference>
<protein>
    <recommendedName>
        <fullName evidence="2">Acyltransferase 3 domain-containing protein</fullName>
    </recommendedName>
</protein>
<dbReference type="GO" id="GO:0016747">
    <property type="term" value="F:acyltransferase activity, transferring groups other than amino-acyl groups"/>
    <property type="evidence" value="ECO:0007669"/>
    <property type="project" value="InterPro"/>
</dbReference>
<reference evidence="4" key="1">
    <citation type="submission" date="2016-10" db="EMBL/GenBank/DDBJ databases">
        <authorList>
            <person name="Varghese N."/>
            <person name="Submissions S."/>
        </authorList>
    </citation>
    <scope>NUCLEOTIDE SEQUENCE [LARGE SCALE GENOMIC DNA]</scope>
    <source>
        <strain evidence="4">DSM 21789</strain>
    </source>
</reference>
<evidence type="ECO:0000259" key="2">
    <source>
        <dbReference type="Pfam" id="PF01757"/>
    </source>
</evidence>
<keyword evidence="1" id="KW-0812">Transmembrane</keyword>
<accession>A0A1I0Z5U3</accession>
<feature type="transmembrane region" description="Helical" evidence="1">
    <location>
        <begin position="257"/>
        <end position="274"/>
    </location>
</feature>
<feature type="transmembrane region" description="Helical" evidence="1">
    <location>
        <begin position="134"/>
        <end position="152"/>
    </location>
</feature>
<feature type="transmembrane region" description="Helical" evidence="1">
    <location>
        <begin position="229"/>
        <end position="250"/>
    </location>
</feature>
<sequence length="332" mass="38579">MSYSVERTNNMLNVAKFLAIISVIVAHSRSTNYNYLSTITERLGTLGVLTFLIIGGYYFNIDKYGFVPFFKNKLKTIVIPWVFTGTVIYLVGLHFDLIDWLLWIIGYKTYLYYLTVIMSCFLVLSVFNKKNHLYFFVFLTTLSIFLTSYGYIDLLVFKLSKGTIVFYNYLNIFNWLGVFSIGVLLKKNMAAFLFFLNKKMIYIIGLYLICLIVSVYIEPESGGYFSKMTLPMEFIGVVCLFSLCTLPVFNHFIFARIAELSFGIYLTHFLMFPIRKYLPTYFFMEFINPFIILSLNVVFLLLGLRISKLINLDGLYCTLLGIRNVNKKSKAY</sequence>
<gene>
    <name evidence="3" type="ORF">SAMN05660845_2030</name>
</gene>
<feature type="transmembrane region" description="Helical" evidence="1">
    <location>
        <begin position="81"/>
        <end position="104"/>
    </location>
</feature>
<keyword evidence="1" id="KW-1133">Transmembrane helix</keyword>
<name>A0A1I0Z5U3_9FLAO</name>
<evidence type="ECO:0000313" key="4">
    <source>
        <dbReference type="Proteomes" id="UP000199604"/>
    </source>
</evidence>
<proteinExistence type="predicted"/>
<feature type="transmembrane region" description="Helical" evidence="1">
    <location>
        <begin position="110"/>
        <end position="127"/>
    </location>
</feature>
<feature type="transmembrane region" description="Helical" evidence="1">
    <location>
        <begin position="12"/>
        <end position="30"/>
    </location>
</feature>
<feature type="transmembrane region" description="Helical" evidence="1">
    <location>
        <begin position="286"/>
        <end position="304"/>
    </location>
</feature>
<dbReference type="EMBL" id="FOJT01000005">
    <property type="protein sequence ID" value="SFB20782.1"/>
    <property type="molecule type" value="Genomic_DNA"/>
</dbReference>
<feature type="transmembrane region" description="Helical" evidence="1">
    <location>
        <begin position="42"/>
        <end position="60"/>
    </location>
</feature>
<dbReference type="STRING" id="498292.SAMN05660845_2030"/>
<dbReference type="AlphaFoldDB" id="A0A1I0Z5U3"/>
<keyword evidence="4" id="KW-1185">Reference proteome</keyword>
<evidence type="ECO:0000313" key="3">
    <source>
        <dbReference type="EMBL" id="SFB20782.1"/>
    </source>
</evidence>
<feature type="transmembrane region" description="Helical" evidence="1">
    <location>
        <begin position="200"/>
        <end position="217"/>
    </location>
</feature>
<dbReference type="OrthoDB" id="2088171at2"/>
<dbReference type="InterPro" id="IPR002656">
    <property type="entry name" value="Acyl_transf_3_dom"/>
</dbReference>
<keyword evidence="1" id="KW-0472">Membrane</keyword>
<organism evidence="3 4">
    <name type="scientific">Flavobacterium swingsii</name>
    <dbReference type="NCBI Taxonomy" id="498292"/>
    <lineage>
        <taxon>Bacteria</taxon>
        <taxon>Pseudomonadati</taxon>
        <taxon>Bacteroidota</taxon>
        <taxon>Flavobacteriia</taxon>
        <taxon>Flavobacteriales</taxon>
        <taxon>Flavobacteriaceae</taxon>
        <taxon>Flavobacterium</taxon>
    </lineage>
</organism>
<dbReference type="Pfam" id="PF01757">
    <property type="entry name" value="Acyl_transf_3"/>
    <property type="match status" value="1"/>
</dbReference>